<accession>A0A135Z4Y5</accession>
<dbReference type="Pfam" id="PF18741">
    <property type="entry name" value="MTES_1575"/>
    <property type="match status" value="1"/>
</dbReference>
<sequence>MNDMNSGESFETGATRHNVALINDLKKWRDDYQSQLVPSPLEDITKLQAKLELTHAHPSGIAQLFASGKVTLKALFRDSGILRAAGRNLNRVCEDRDNKAHESGVSELSLVVGVASFNGNHVPVLTYPVRVVRDSSQDETVASIYFSGNVRLNHALVQRLNERGVELREEVLFDGSNYESGTPETSAVFAAVSEQARSVFPDFDIERDIVLGCFTDAGTRFVTEGDHIIEALKTGVVGNTMIDAIFSDKDAINKLKAFNAPQYTPFDADPHSEFEVGDVDNTVRYAATLAASGTSVFMNIDAGCDSATLAASVASRSVLAGHSVLYVANVSEQQRRFRHALSAHEISSLAVDVSDPHIAKHVDSQLISAVGVRHSVASSRFEQVADELVGVRARLTRYLGDLHKDNEHWGISAYQTIQNLAAIAMLPSRPSTHVRFDVNCARLLSGHLESWAHKLHDADKLGEFTITPEDTPWFGASVFDESEAVNVYQRVVDVLTKLLPATREQVKTTVQNCGFPVPNTARQWARQITVLKNLRRVLDVFQPEIFERDLESMIEASKPKSLRKSEGTDMGFWERRRRVKEARNLLRVGAKVDDLHEALKIVAQQASQWRLFVPHGGWPVLPPKLDDIVDTQEMLTRNLVALDSVLATTRQGADLENTDFAKLDERLRSLHDNRTSLDTLPGRCVLERDFRRAGLSDLVEDLRRRHITGQALDGELQLAWWTTVFEDIVRSSEIISHQDGSAMQDAADRFVQVDTEHVRSIGPMVQQEAMKHLCDLLFAHTQEANQLHTMLAGNRVGVTFANLVRDYADLVLCAKPIMIGMPSTLAMRLPFKPIADTVIIDSAEHISNLELLSVLVRARNVVIIAHKSTISSQCLKKLVDLLPQVRIKSHALRRSLLLAKFLESNGYGEVHQDIPVERLQGRVRLHQVEATGVPVMSSGLIECSQKEIDEVVSLIKQRAQTFTVVPSSYVLAVVMLTNAFRIRLGADLKALAFKDENMARFLRHVRLVSVNEAVGAYATDVILSFCYAKTSHGRLLQQFGLLEAEGGKNMLLDSLALSRRNLDIVCAFTSKDMDDERLHQDGPKLLKNLLIWAENLSDNSVNSDSSSTSGAGDSVVANEVSADSSASADSSVASDSSDSEPSVSDSDSDSVSDSEKSNSSKSTRSVLEDELSKSGDLNSHESSVEMLARNENVLFADLAERVRSRGLRVCANYGLNTGIKIPLVVGLPDKPYEIAILTDDSQFMSIQSTRERHRMLIQDLETLGWVVMNVWSVAAFVNPEKEVDRIVSRIGELHGDER</sequence>
<feature type="region of interest" description="Disordered" evidence="1">
    <location>
        <begin position="1119"/>
        <end position="1182"/>
    </location>
</feature>
<protein>
    <recommendedName>
        <fullName evidence="2">Restriction endonuclease type II-like domain-containing protein</fullName>
    </recommendedName>
</protein>
<name>A0A135Z4Y5_GARVA</name>
<dbReference type="InterPro" id="IPR049468">
    <property type="entry name" value="Restrct_endonuc-II-like_dom"/>
</dbReference>
<evidence type="ECO:0000313" key="4">
    <source>
        <dbReference type="Proteomes" id="UP000070505"/>
    </source>
</evidence>
<evidence type="ECO:0000256" key="1">
    <source>
        <dbReference type="SAM" id="MobiDB-lite"/>
    </source>
</evidence>
<dbReference type="PATRIC" id="fig|2702.101.peg.927"/>
<feature type="compositionally biased region" description="Low complexity" evidence="1">
    <location>
        <begin position="1119"/>
        <end position="1145"/>
    </location>
</feature>
<organism evidence="3 4">
    <name type="scientific">Gardnerella vaginalis</name>
    <dbReference type="NCBI Taxonomy" id="2702"/>
    <lineage>
        <taxon>Bacteria</taxon>
        <taxon>Bacillati</taxon>
        <taxon>Actinomycetota</taxon>
        <taxon>Actinomycetes</taxon>
        <taxon>Bifidobacteriales</taxon>
        <taxon>Bifidobacteriaceae</taxon>
        <taxon>Gardnerella</taxon>
    </lineage>
</organism>
<dbReference type="Proteomes" id="UP000070505">
    <property type="component" value="Unassembled WGS sequence"/>
</dbReference>
<feature type="compositionally biased region" description="Basic and acidic residues" evidence="1">
    <location>
        <begin position="1166"/>
        <end position="1182"/>
    </location>
</feature>
<reference evidence="3 4" key="1">
    <citation type="submission" date="2016-02" db="EMBL/GenBank/DDBJ databases">
        <authorList>
            <person name="Wen L."/>
            <person name="He K."/>
            <person name="Yang H."/>
        </authorList>
    </citation>
    <scope>NUCLEOTIDE SEQUENCE [LARGE SCALE GENOMIC DNA]</scope>
    <source>
        <strain evidence="3 4">CMW7778B</strain>
    </source>
</reference>
<comment type="caution">
    <text evidence="3">The sequence shown here is derived from an EMBL/GenBank/DDBJ whole genome shotgun (WGS) entry which is preliminary data.</text>
</comment>
<evidence type="ECO:0000313" key="3">
    <source>
        <dbReference type="EMBL" id="KXI16712.1"/>
    </source>
</evidence>
<evidence type="ECO:0000259" key="2">
    <source>
        <dbReference type="Pfam" id="PF18741"/>
    </source>
</evidence>
<feature type="domain" description="Restriction endonuclease type II-like" evidence="2">
    <location>
        <begin position="1197"/>
        <end position="1290"/>
    </location>
</feature>
<dbReference type="EMBL" id="LSRC01000038">
    <property type="protein sequence ID" value="KXI16712.1"/>
    <property type="molecule type" value="Genomic_DNA"/>
</dbReference>
<proteinExistence type="predicted"/>
<gene>
    <name evidence="3" type="ORF">HMPREF3230_00946</name>
</gene>